<dbReference type="EMBL" id="RWIT01000004">
    <property type="protein sequence ID" value="RSK49047.1"/>
    <property type="molecule type" value="Genomic_DNA"/>
</dbReference>
<sequence length="80" mass="8938">MAAATPTYPLAVVGFLAQCFYEELRKPLIADDVVILNAKTEDTEQEEYKSIHYSKCSNIIGVSRLLCSRPDANTRNQKST</sequence>
<evidence type="ECO:0000313" key="2">
    <source>
        <dbReference type="Proteomes" id="UP000273500"/>
    </source>
</evidence>
<comment type="caution">
    <text evidence="1">The sequence shown here is derived from an EMBL/GenBank/DDBJ whole genome shotgun (WGS) entry which is preliminary data.</text>
</comment>
<reference evidence="1 2" key="1">
    <citation type="submission" date="2018-12" db="EMBL/GenBank/DDBJ databases">
        <authorList>
            <person name="Feng G."/>
            <person name="Zhu H."/>
        </authorList>
    </citation>
    <scope>NUCLEOTIDE SEQUENCE [LARGE SCALE GENOMIC DNA]</scope>
    <source>
        <strain evidence="1 2">KCTC 12533</strain>
    </source>
</reference>
<protein>
    <submittedName>
        <fullName evidence="1">Uncharacterized protein</fullName>
    </submittedName>
</protein>
<accession>A0A3R9N607</accession>
<dbReference type="AlphaFoldDB" id="A0A3R9N607"/>
<name>A0A3R9N607_9BACT</name>
<proteinExistence type="predicted"/>
<organism evidence="1 2">
    <name type="scientific">Hymenobacter rigui</name>
    <dbReference type="NCBI Taxonomy" id="334424"/>
    <lineage>
        <taxon>Bacteria</taxon>
        <taxon>Pseudomonadati</taxon>
        <taxon>Bacteroidota</taxon>
        <taxon>Cytophagia</taxon>
        <taxon>Cytophagales</taxon>
        <taxon>Hymenobacteraceae</taxon>
        <taxon>Hymenobacter</taxon>
    </lineage>
</organism>
<gene>
    <name evidence="1" type="ORF">EI291_10855</name>
</gene>
<keyword evidence="2" id="KW-1185">Reference proteome</keyword>
<evidence type="ECO:0000313" key="1">
    <source>
        <dbReference type="EMBL" id="RSK49047.1"/>
    </source>
</evidence>
<dbReference type="Proteomes" id="UP000273500">
    <property type="component" value="Unassembled WGS sequence"/>
</dbReference>